<evidence type="ECO:0000256" key="2">
    <source>
        <dbReference type="SAM" id="MobiDB-lite"/>
    </source>
</evidence>
<accession>A0ABP7SDY0</accession>
<feature type="region of interest" description="Disordered" evidence="2">
    <location>
        <begin position="1"/>
        <end position="32"/>
    </location>
</feature>
<evidence type="ECO:0000313" key="4">
    <source>
        <dbReference type="Proteomes" id="UP001501747"/>
    </source>
</evidence>
<evidence type="ECO:0000313" key="3">
    <source>
        <dbReference type="EMBL" id="GAA4010455.1"/>
    </source>
</evidence>
<feature type="compositionally biased region" description="Low complexity" evidence="2">
    <location>
        <begin position="278"/>
        <end position="292"/>
    </location>
</feature>
<proteinExistence type="predicted"/>
<dbReference type="Proteomes" id="UP001501747">
    <property type="component" value="Unassembled WGS sequence"/>
</dbReference>
<comment type="caution">
    <text evidence="3">The sequence shown here is derived from an EMBL/GenBank/DDBJ whole genome shotgun (WGS) entry which is preliminary data.</text>
</comment>
<evidence type="ECO:0000256" key="1">
    <source>
        <dbReference type="SAM" id="Coils"/>
    </source>
</evidence>
<sequence length="503" mass="54829">METNEAGRVAQAADGAEGTAVPPLPALRRGDERRIADARPELCGYCQRNPRPPQSRGGGRRPAYCVTEWGQDSLGREITCARLDLAHDVLVSVYGGTGPLDQLDLGVQAHRLAELQATLAPVAAELIAMQASVERVQQALAGEVTAAREAQARAEAEAFYARRDTEEAMQSRDIALAERRAAEQRCEDSARDATQARVDRDDARAAVVRAEDREREANARAKAATAAAREAHANLAELMRSARTSELTAPLSPVARLAEREQQLIPGTAIPPGEDAVPASAAPSAEQPQHQPVEARTEDPVATLAAPALSHVPDLLGDALVRPVPDVNGTIEGLLTPALIPAIVSALRTSWSMRQDVPWTVIAHYMPEGSVRSREQLRAVLAELTAPATIEQRQIDRLWCYDRVDLWVAVNTWYWSQGAEIPVNMWLSYMDISRLMVLLPGFVDTLDPAALPPNQAALKQLLRSQGVRPGAELPTLSRLTPHLEIIRDWLTPTVRKRLMHMPS</sequence>
<dbReference type="RefSeq" id="WP_344876147.1">
    <property type="nucleotide sequence ID" value="NZ_BAABAL010000012.1"/>
</dbReference>
<gene>
    <name evidence="3" type="ORF">GCM10022247_35830</name>
</gene>
<keyword evidence="4" id="KW-1185">Reference proteome</keyword>
<reference evidence="4" key="1">
    <citation type="journal article" date="2019" name="Int. J. Syst. Evol. Microbiol.">
        <title>The Global Catalogue of Microorganisms (GCM) 10K type strain sequencing project: providing services to taxonomists for standard genome sequencing and annotation.</title>
        <authorList>
            <consortium name="The Broad Institute Genomics Platform"/>
            <consortium name="The Broad Institute Genome Sequencing Center for Infectious Disease"/>
            <person name="Wu L."/>
            <person name="Ma J."/>
        </authorList>
    </citation>
    <scope>NUCLEOTIDE SEQUENCE [LARGE SCALE GENOMIC DNA]</scope>
    <source>
        <strain evidence="4">JCM 17342</strain>
    </source>
</reference>
<protein>
    <submittedName>
        <fullName evidence="3">Uncharacterized protein</fullName>
    </submittedName>
</protein>
<organism evidence="3 4">
    <name type="scientific">Allokutzneria multivorans</name>
    <dbReference type="NCBI Taxonomy" id="1142134"/>
    <lineage>
        <taxon>Bacteria</taxon>
        <taxon>Bacillati</taxon>
        <taxon>Actinomycetota</taxon>
        <taxon>Actinomycetes</taxon>
        <taxon>Pseudonocardiales</taxon>
        <taxon>Pseudonocardiaceae</taxon>
        <taxon>Allokutzneria</taxon>
    </lineage>
</organism>
<feature type="coiled-coil region" evidence="1">
    <location>
        <begin position="200"/>
        <end position="227"/>
    </location>
</feature>
<dbReference type="EMBL" id="BAABAL010000012">
    <property type="protein sequence ID" value="GAA4010455.1"/>
    <property type="molecule type" value="Genomic_DNA"/>
</dbReference>
<feature type="region of interest" description="Disordered" evidence="2">
    <location>
        <begin position="267"/>
        <end position="296"/>
    </location>
</feature>
<keyword evidence="1" id="KW-0175">Coiled coil</keyword>
<name>A0ABP7SDY0_9PSEU</name>